<dbReference type="AlphaFoldDB" id="A0A3G8XJX4"/>
<dbReference type="OrthoDB" id="129527at2"/>
<proteinExistence type="predicted"/>
<feature type="signal peptide" evidence="1">
    <location>
        <begin position="1"/>
        <end position="18"/>
    </location>
</feature>
<dbReference type="RefSeq" id="WP_125022209.1">
    <property type="nucleotide sequence ID" value="NZ_CP034159.1"/>
</dbReference>
<protein>
    <submittedName>
        <fullName evidence="2">DUF4920 domain-containing protein</fullName>
    </submittedName>
</protein>
<keyword evidence="3" id="KW-1185">Reference proteome</keyword>
<dbReference type="InterPro" id="IPR032577">
    <property type="entry name" value="DUF4920"/>
</dbReference>
<organism evidence="2 3">
    <name type="scientific">Kaistella carnis</name>
    <dbReference type="NCBI Taxonomy" id="1241979"/>
    <lineage>
        <taxon>Bacteria</taxon>
        <taxon>Pseudomonadati</taxon>
        <taxon>Bacteroidota</taxon>
        <taxon>Flavobacteriia</taxon>
        <taxon>Flavobacteriales</taxon>
        <taxon>Weeksellaceae</taxon>
        <taxon>Chryseobacterium group</taxon>
        <taxon>Kaistella</taxon>
    </lineage>
</organism>
<keyword evidence="1" id="KW-0732">Signal</keyword>
<name>A0A3G8XJX4_9FLAO</name>
<dbReference type="EMBL" id="CP034159">
    <property type="protein sequence ID" value="AZI32057.1"/>
    <property type="molecule type" value="Genomic_DNA"/>
</dbReference>
<evidence type="ECO:0000313" key="2">
    <source>
        <dbReference type="EMBL" id="AZI32057.1"/>
    </source>
</evidence>
<dbReference type="Pfam" id="PF16267">
    <property type="entry name" value="DUF4920"/>
    <property type="match status" value="1"/>
</dbReference>
<dbReference type="Proteomes" id="UP000270185">
    <property type="component" value="Chromosome"/>
</dbReference>
<evidence type="ECO:0000313" key="3">
    <source>
        <dbReference type="Proteomes" id="UP000270185"/>
    </source>
</evidence>
<gene>
    <name evidence="2" type="ORF">EIB73_02180</name>
</gene>
<accession>A0A3G8XJX4</accession>
<feature type="chain" id="PRO_5017920813" evidence="1">
    <location>
        <begin position="19"/>
        <end position="168"/>
    </location>
</feature>
<sequence length="168" mass="18389">MKKLVFLFSILLATTAIAQEATMKKVGPPEGKAMVGDVYGSGVSANAEKTAITPKKLDQKLKKSAKLENVVVKGKVTEVCEKKGCWMTVETENNEKFFVKMKDYAFFVPTALVGKNVILEGSAETKVTTVNELKHYAEDAKKTQSEIDAITKPQEEISFMASGIKVVH</sequence>
<evidence type="ECO:0000256" key="1">
    <source>
        <dbReference type="SAM" id="SignalP"/>
    </source>
</evidence>
<reference evidence="3" key="1">
    <citation type="submission" date="2018-11" db="EMBL/GenBank/DDBJ databases">
        <title>Proposal to divide the Flavobacteriaceae and reorganize its genera based on Amino Acid Identity values calculated from whole genome sequences.</title>
        <authorList>
            <person name="Nicholson A.C."/>
            <person name="Gulvik C.A."/>
            <person name="Whitney A.M."/>
            <person name="Humrighouse B.W."/>
            <person name="Bell M."/>
            <person name="Holmes B."/>
            <person name="Steigerwalt A.G."/>
            <person name="Villarma A."/>
            <person name="Sheth M."/>
            <person name="Batra D."/>
            <person name="Pryor J."/>
            <person name="Bernardet J.-F."/>
            <person name="Hugo C."/>
            <person name="Kampfer P."/>
            <person name="Newman J.D."/>
            <person name="McQuiston J.R."/>
        </authorList>
    </citation>
    <scope>NUCLEOTIDE SEQUENCE [LARGE SCALE GENOMIC DNA]</scope>
    <source>
        <strain evidence="3">G0081</strain>
    </source>
</reference>
<dbReference type="KEGG" id="ccas:EIB73_02180"/>